<dbReference type="EMBL" id="VLLF01000012">
    <property type="protein sequence ID" value="TWI79977.1"/>
    <property type="molecule type" value="Genomic_DNA"/>
</dbReference>
<reference evidence="2 3" key="1">
    <citation type="submission" date="2019-07" db="EMBL/GenBank/DDBJ databases">
        <title>Genomic Encyclopedia of Archaeal and Bacterial Type Strains, Phase II (KMG-II): from individual species to whole genera.</title>
        <authorList>
            <person name="Goeker M."/>
        </authorList>
    </citation>
    <scope>NUCLEOTIDE SEQUENCE [LARGE SCALE GENOMIC DNA]</scope>
    <source>
        <strain evidence="2 3">ATCC BAA-252</strain>
    </source>
</reference>
<dbReference type="RefSeq" id="WP_145347124.1">
    <property type="nucleotide sequence ID" value="NZ_SMLY01000079.1"/>
</dbReference>
<accession>A0A562SF37</accession>
<evidence type="ECO:0000313" key="3">
    <source>
        <dbReference type="Proteomes" id="UP000320593"/>
    </source>
</evidence>
<dbReference type="Proteomes" id="UP000320593">
    <property type="component" value="Unassembled WGS sequence"/>
</dbReference>
<gene>
    <name evidence="2" type="ORF">JM93_04089</name>
</gene>
<feature type="region of interest" description="Disordered" evidence="1">
    <location>
        <begin position="1"/>
        <end position="20"/>
    </location>
</feature>
<organism evidence="2 3">
    <name type="scientific">Roseibium hamelinense</name>
    <dbReference type="NCBI Taxonomy" id="150831"/>
    <lineage>
        <taxon>Bacteria</taxon>
        <taxon>Pseudomonadati</taxon>
        <taxon>Pseudomonadota</taxon>
        <taxon>Alphaproteobacteria</taxon>
        <taxon>Hyphomicrobiales</taxon>
        <taxon>Stappiaceae</taxon>
        <taxon>Roseibium</taxon>
    </lineage>
</organism>
<protein>
    <submittedName>
        <fullName evidence="2">Uncharacterized protein</fullName>
    </submittedName>
</protein>
<evidence type="ECO:0000256" key="1">
    <source>
        <dbReference type="SAM" id="MobiDB-lite"/>
    </source>
</evidence>
<evidence type="ECO:0000313" key="2">
    <source>
        <dbReference type="EMBL" id="TWI79977.1"/>
    </source>
</evidence>
<comment type="caution">
    <text evidence="2">The sequence shown here is derived from an EMBL/GenBank/DDBJ whole genome shotgun (WGS) entry which is preliminary data.</text>
</comment>
<sequence length="76" mass="8071">MSVSQHTLANTLPSEPASNRLAVSTMPAALAPLSMPDHELCPPLSERISGAVGWVRSLFRGDVPSGLRAPARLPKR</sequence>
<dbReference type="AlphaFoldDB" id="A0A562SF37"/>
<proteinExistence type="predicted"/>
<keyword evidence="3" id="KW-1185">Reference proteome</keyword>
<name>A0A562SF37_9HYPH</name>
<feature type="compositionally biased region" description="Polar residues" evidence="1">
    <location>
        <begin position="1"/>
        <end position="17"/>
    </location>
</feature>